<proteinExistence type="predicted"/>
<dbReference type="AlphaFoldDB" id="A0A1I4XWQ9"/>
<reference evidence="3 4" key="1">
    <citation type="submission" date="2016-10" db="EMBL/GenBank/DDBJ databases">
        <authorList>
            <person name="de Groot N.N."/>
        </authorList>
    </citation>
    <scope>NUCLEOTIDE SEQUENCE [LARGE SCALE GENOMIC DNA]</scope>
    <source>
        <strain evidence="3 4">CGMCC 4.1877</strain>
    </source>
</reference>
<keyword evidence="2" id="KW-1133">Transmembrane helix</keyword>
<accession>A0A1I4XWQ9</accession>
<gene>
    <name evidence="3" type="ORF">SAMN05216207_101232</name>
</gene>
<keyword evidence="2" id="KW-0812">Transmembrane</keyword>
<feature type="transmembrane region" description="Helical" evidence="2">
    <location>
        <begin position="33"/>
        <end position="58"/>
    </location>
</feature>
<dbReference type="RefSeq" id="WP_093342463.1">
    <property type="nucleotide sequence ID" value="NZ_FOUY01000012.1"/>
</dbReference>
<feature type="region of interest" description="Disordered" evidence="1">
    <location>
        <begin position="66"/>
        <end position="86"/>
    </location>
</feature>
<dbReference type="EMBL" id="FOUY01000012">
    <property type="protein sequence ID" value="SFN30215.1"/>
    <property type="molecule type" value="Genomic_DNA"/>
</dbReference>
<protein>
    <submittedName>
        <fullName evidence="3">Uncharacterized protein</fullName>
    </submittedName>
</protein>
<dbReference type="STRING" id="260086.SAMN05216207_101232"/>
<sequence length="86" mass="8336">MGSVGVLLLITIIGALICAKARSAGGAVVFSLLALVLFLATPVGAGLPGAVSTFVSAFDRAATPALNDTQPAQTGPAVAENGGGDR</sequence>
<dbReference type="Proteomes" id="UP000199614">
    <property type="component" value="Unassembled WGS sequence"/>
</dbReference>
<keyword evidence="4" id="KW-1185">Reference proteome</keyword>
<evidence type="ECO:0000313" key="4">
    <source>
        <dbReference type="Proteomes" id="UP000199614"/>
    </source>
</evidence>
<evidence type="ECO:0000256" key="2">
    <source>
        <dbReference type="SAM" id="Phobius"/>
    </source>
</evidence>
<keyword evidence="2" id="KW-0472">Membrane</keyword>
<evidence type="ECO:0000256" key="1">
    <source>
        <dbReference type="SAM" id="MobiDB-lite"/>
    </source>
</evidence>
<organism evidence="3 4">
    <name type="scientific">Pseudonocardia ammonioxydans</name>
    <dbReference type="NCBI Taxonomy" id="260086"/>
    <lineage>
        <taxon>Bacteria</taxon>
        <taxon>Bacillati</taxon>
        <taxon>Actinomycetota</taxon>
        <taxon>Actinomycetes</taxon>
        <taxon>Pseudonocardiales</taxon>
        <taxon>Pseudonocardiaceae</taxon>
        <taxon>Pseudonocardia</taxon>
    </lineage>
</organism>
<dbReference type="OrthoDB" id="3577547at2"/>
<name>A0A1I4XWQ9_PSUAM</name>
<evidence type="ECO:0000313" key="3">
    <source>
        <dbReference type="EMBL" id="SFN30215.1"/>
    </source>
</evidence>